<dbReference type="GO" id="GO:0000287">
    <property type="term" value="F:magnesium ion binding"/>
    <property type="evidence" value="ECO:0007669"/>
    <property type="project" value="UniProtKB-UniRule"/>
</dbReference>
<keyword evidence="5" id="KW-0800">Toxin</keyword>
<accession>A0A502FUG2</accession>
<dbReference type="InterPro" id="IPR002716">
    <property type="entry name" value="PIN_dom"/>
</dbReference>
<evidence type="ECO:0000313" key="8">
    <source>
        <dbReference type="Proteomes" id="UP000319931"/>
    </source>
</evidence>
<dbReference type="CDD" id="cd18682">
    <property type="entry name" value="PIN_VapC-like"/>
    <property type="match status" value="1"/>
</dbReference>
<feature type="binding site" evidence="5">
    <location>
        <position position="96"/>
    </location>
    <ligand>
        <name>Mg(2+)</name>
        <dbReference type="ChEBI" id="CHEBI:18420"/>
    </ligand>
</feature>
<keyword evidence="1 5" id="KW-1277">Toxin-antitoxin system</keyword>
<feature type="binding site" evidence="5">
    <location>
        <position position="10"/>
    </location>
    <ligand>
        <name>Mg(2+)</name>
        <dbReference type="ChEBI" id="CHEBI:18420"/>
    </ligand>
</feature>
<comment type="similarity">
    <text evidence="5">Belongs to the PINc/VapC protein family.</text>
</comment>
<comment type="caution">
    <text evidence="7">The sequence shown here is derived from an EMBL/GenBank/DDBJ whole genome shotgun (WGS) entry which is preliminary data.</text>
</comment>
<dbReference type="EMBL" id="RCZC01000003">
    <property type="protein sequence ID" value="TPG53029.1"/>
    <property type="molecule type" value="Genomic_DNA"/>
</dbReference>
<evidence type="ECO:0000256" key="5">
    <source>
        <dbReference type="HAMAP-Rule" id="MF_00265"/>
    </source>
</evidence>
<keyword evidence="3 5" id="KW-0479">Metal-binding</keyword>
<gene>
    <name evidence="5" type="primary">vapC</name>
    <name evidence="7" type="ORF">EAH76_14430</name>
</gene>
<evidence type="ECO:0000256" key="3">
    <source>
        <dbReference type="ARBA" id="ARBA00022723"/>
    </source>
</evidence>
<dbReference type="SUPFAM" id="SSF88723">
    <property type="entry name" value="PIN domain-like"/>
    <property type="match status" value="1"/>
</dbReference>
<evidence type="ECO:0000256" key="1">
    <source>
        <dbReference type="ARBA" id="ARBA00022649"/>
    </source>
</evidence>
<evidence type="ECO:0000256" key="2">
    <source>
        <dbReference type="ARBA" id="ARBA00022722"/>
    </source>
</evidence>
<evidence type="ECO:0000313" key="7">
    <source>
        <dbReference type="EMBL" id="TPG53029.1"/>
    </source>
</evidence>
<keyword evidence="5" id="KW-0460">Magnesium</keyword>
<protein>
    <recommendedName>
        <fullName evidence="5">Ribonuclease VapC</fullName>
        <shortName evidence="5">RNase VapC</shortName>
        <ecNumber evidence="5">3.1.-.-</ecNumber>
    </recommendedName>
    <alternativeName>
        <fullName evidence="5">Toxin VapC</fullName>
    </alternativeName>
</protein>
<dbReference type="Proteomes" id="UP000319931">
    <property type="component" value="Unassembled WGS sequence"/>
</dbReference>
<organism evidence="7 8">
    <name type="scientific">Sphingomonas glacialis</name>
    <dbReference type="NCBI Taxonomy" id="658225"/>
    <lineage>
        <taxon>Bacteria</taxon>
        <taxon>Pseudomonadati</taxon>
        <taxon>Pseudomonadota</taxon>
        <taxon>Alphaproteobacteria</taxon>
        <taxon>Sphingomonadales</taxon>
        <taxon>Sphingomonadaceae</taxon>
        <taxon>Sphingomonas</taxon>
    </lineage>
</organism>
<sequence>MARGVSVVLDASALLAVLLDEPGAEMVISVMRGSALSAVNASETFQRAADKGHQTQRVLALLQGLEIEVAPFTMDHAIAAADLRPATKAAGLSLGDRACLALAAERRATVYTGDRRLAGVDIGLELRLIR</sequence>
<keyword evidence="2 5" id="KW-0540">Nuclease</keyword>
<feature type="domain" description="PIN" evidence="6">
    <location>
        <begin position="7"/>
        <end position="121"/>
    </location>
</feature>
<name>A0A502FUG2_9SPHN</name>
<dbReference type="InterPro" id="IPR029060">
    <property type="entry name" value="PIN-like_dom_sf"/>
</dbReference>
<evidence type="ECO:0000256" key="4">
    <source>
        <dbReference type="ARBA" id="ARBA00022801"/>
    </source>
</evidence>
<evidence type="ECO:0000259" key="6">
    <source>
        <dbReference type="Pfam" id="PF01850"/>
    </source>
</evidence>
<dbReference type="AlphaFoldDB" id="A0A502FUG2"/>
<proteinExistence type="inferred from homology"/>
<keyword evidence="4 5" id="KW-0378">Hydrolase</keyword>
<comment type="cofactor">
    <cofactor evidence="5">
        <name>Mg(2+)</name>
        <dbReference type="ChEBI" id="CHEBI:18420"/>
    </cofactor>
</comment>
<reference evidence="7 8" key="1">
    <citation type="journal article" date="2019" name="Environ. Microbiol.">
        <title>Species interactions and distinct microbial communities in high Arctic permafrost affected cryosols are associated with the CH4 and CO2 gas fluxes.</title>
        <authorList>
            <person name="Altshuler I."/>
            <person name="Hamel J."/>
            <person name="Turney S."/>
            <person name="Magnuson E."/>
            <person name="Levesque R."/>
            <person name="Greer C."/>
            <person name="Whyte L.G."/>
        </authorList>
    </citation>
    <scope>NUCLEOTIDE SEQUENCE [LARGE SCALE GENOMIC DNA]</scope>
    <source>
        <strain evidence="7 8">E6.1</strain>
    </source>
</reference>
<comment type="function">
    <text evidence="5">Toxic component of a toxin-antitoxin (TA) system. An RNase.</text>
</comment>
<dbReference type="InterPro" id="IPR022907">
    <property type="entry name" value="VapC_family"/>
</dbReference>
<dbReference type="HAMAP" id="MF_00265">
    <property type="entry name" value="VapC_Nob1"/>
    <property type="match status" value="1"/>
</dbReference>
<dbReference type="Gene3D" id="3.40.50.1010">
    <property type="entry name" value="5'-nuclease"/>
    <property type="match status" value="1"/>
</dbReference>
<dbReference type="Pfam" id="PF01850">
    <property type="entry name" value="PIN"/>
    <property type="match status" value="1"/>
</dbReference>
<dbReference type="GO" id="GO:0004540">
    <property type="term" value="F:RNA nuclease activity"/>
    <property type="evidence" value="ECO:0007669"/>
    <property type="project" value="InterPro"/>
</dbReference>
<dbReference type="GO" id="GO:0090729">
    <property type="term" value="F:toxin activity"/>
    <property type="evidence" value="ECO:0007669"/>
    <property type="project" value="UniProtKB-KW"/>
</dbReference>
<keyword evidence="8" id="KW-1185">Reference proteome</keyword>
<dbReference type="OrthoDB" id="286092at2"/>
<dbReference type="GO" id="GO:0016787">
    <property type="term" value="F:hydrolase activity"/>
    <property type="evidence" value="ECO:0007669"/>
    <property type="project" value="UniProtKB-KW"/>
</dbReference>
<dbReference type="EC" id="3.1.-.-" evidence="5"/>